<proteinExistence type="predicted"/>
<feature type="domain" description="Pirin C-terminal" evidence="1">
    <location>
        <begin position="4"/>
        <end position="88"/>
    </location>
</feature>
<dbReference type="InterPro" id="IPR053186">
    <property type="entry name" value="QDO-related"/>
</dbReference>
<protein>
    <submittedName>
        <fullName evidence="2">Pirin-like protein</fullName>
    </submittedName>
</protein>
<dbReference type="Gene3D" id="2.60.120.10">
    <property type="entry name" value="Jelly Rolls"/>
    <property type="match status" value="2"/>
</dbReference>
<dbReference type="AlphaFoldDB" id="A0A158AH29"/>
<dbReference type="Proteomes" id="UP000054624">
    <property type="component" value="Unassembled WGS sequence"/>
</dbReference>
<dbReference type="InterPro" id="IPR014710">
    <property type="entry name" value="RmlC-like_jellyroll"/>
</dbReference>
<dbReference type="Pfam" id="PF05726">
    <property type="entry name" value="Pirin_C"/>
    <property type="match status" value="1"/>
</dbReference>
<evidence type="ECO:0000313" key="3">
    <source>
        <dbReference type="Proteomes" id="UP000054624"/>
    </source>
</evidence>
<keyword evidence="3" id="KW-1185">Reference proteome</keyword>
<gene>
    <name evidence="2" type="ORF">AWB76_02411</name>
</gene>
<dbReference type="PANTHER" id="PTHR43594">
    <property type="entry name" value="QUERCETIN 2,3-DIOXYGENASE"/>
    <property type="match status" value="1"/>
</dbReference>
<dbReference type="InterPro" id="IPR008778">
    <property type="entry name" value="Pirin_C_dom"/>
</dbReference>
<evidence type="ECO:0000313" key="2">
    <source>
        <dbReference type="EMBL" id="SAK57181.1"/>
    </source>
</evidence>
<accession>A0A158AH29</accession>
<reference evidence="3" key="1">
    <citation type="submission" date="2016-01" db="EMBL/GenBank/DDBJ databases">
        <authorList>
            <person name="Peeters Charlotte."/>
        </authorList>
    </citation>
    <scope>NUCLEOTIDE SEQUENCE [LARGE SCALE GENOMIC DNA]</scope>
</reference>
<dbReference type="PANTHER" id="PTHR43594:SF1">
    <property type="entry name" value="QUERCETIN 2,3-DIOXYGENASE PA2418-RELATED"/>
    <property type="match status" value="1"/>
</dbReference>
<organism evidence="2 3">
    <name type="scientific">Caballeronia temeraria</name>
    <dbReference type="NCBI Taxonomy" id="1777137"/>
    <lineage>
        <taxon>Bacteria</taxon>
        <taxon>Pseudomonadati</taxon>
        <taxon>Pseudomonadota</taxon>
        <taxon>Betaproteobacteria</taxon>
        <taxon>Burkholderiales</taxon>
        <taxon>Burkholderiaceae</taxon>
        <taxon>Caballeronia</taxon>
    </lineage>
</organism>
<evidence type="ECO:0000259" key="1">
    <source>
        <dbReference type="Pfam" id="PF05726"/>
    </source>
</evidence>
<dbReference type="SUPFAM" id="SSF51182">
    <property type="entry name" value="RmlC-like cupins"/>
    <property type="match status" value="1"/>
</dbReference>
<name>A0A158AH29_9BURK</name>
<sequence length="93" mass="9691">MPVGRTVALVVLNGQVRVNGDESVGTAQVVMLGQAGSEIHIDAIGDATVLLLSGKPIDEPVVAYGPFVMNSDDEIHQAVRDFNSGRFGTTPTA</sequence>
<dbReference type="InterPro" id="IPR011051">
    <property type="entry name" value="RmlC_Cupin_sf"/>
</dbReference>
<dbReference type="EMBL" id="FCOI02000006">
    <property type="protein sequence ID" value="SAK57181.1"/>
    <property type="molecule type" value="Genomic_DNA"/>
</dbReference>
<dbReference type="STRING" id="1777137.AWB76_02411"/>